<reference evidence="1 2" key="1">
    <citation type="submission" date="2023-01" db="EMBL/GenBank/DDBJ databases">
        <title>Novel species of the genus Asticcacaulis isolated from rivers.</title>
        <authorList>
            <person name="Lu H."/>
        </authorList>
    </citation>
    <scope>NUCLEOTIDE SEQUENCE [LARGE SCALE GENOMIC DNA]</scope>
    <source>
        <strain evidence="1 2">BYS171W</strain>
    </source>
</reference>
<protein>
    <submittedName>
        <fullName evidence="1">Uncharacterized protein</fullName>
    </submittedName>
</protein>
<gene>
    <name evidence="1" type="ORF">PQU92_14655</name>
</gene>
<proteinExistence type="predicted"/>
<keyword evidence="2" id="KW-1185">Reference proteome</keyword>
<evidence type="ECO:0000313" key="2">
    <source>
        <dbReference type="Proteomes" id="UP001214854"/>
    </source>
</evidence>
<feature type="non-terminal residue" evidence="1">
    <location>
        <position position="1"/>
    </location>
</feature>
<comment type="caution">
    <text evidence="1">The sequence shown here is derived from an EMBL/GenBank/DDBJ whole genome shotgun (WGS) entry which is preliminary data.</text>
</comment>
<name>A0ABT5HWR5_9CAUL</name>
<dbReference type="RefSeq" id="WP_272748990.1">
    <property type="nucleotide sequence ID" value="NZ_JAQQKX010000012.1"/>
</dbReference>
<accession>A0ABT5HWR5</accession>
<organism evidence="1 2">
    <name type="scientific">Asticcacaulis aquaticus</name>
    <dbReference type="NCBI Taxonomy" id="2984212"/>
    <lineage>
        <taxon>Bacteria</taxon>
        <taxon>Pseudomonadati</taxon>
        <taxon>Pseudomonadota</taxon>
        <taxon>Alphaproteobacteria</taxon>
        <taxon>Caulobacterales</taxon>
        <taxon>Caulobacteraceae</taxon>
        <taxon>Asticcacaulis</taxon>
    </lineage>
</organism>
<dbReference type="EMBL" id="JAQQKX010000012">
    <property type="protein sequence ID" value="MDC7684522.1"/>
    <property type="molecule type" value="Genomic_DNA"/>
</dbReference>
<dbReference type="Proteomes" id="UP001214854">
    <property type="component" value="Unassembled WGS sequence"/>
</dbReference>
<sequence length="73" mass="7915">SRNIRTARSRTSGENLFVVLFIVAPSSQKLEPPAKPGRFTTQRYAHLDDQCVHDAAETVGATVVELLGFSDAA</sequence>
<evidence type="ECO:0000313" key="1">
    <source>
        <dbReference type="EMBL" id="MDC7684522.1"/>
    </source>
</evidence>